<evidence type="ECO:0000313" key="2">
    <source>
        <dbReference type="Proteomes" id="UP000186026"/>
    </source>
</evidence>
<dbReference type="STRING" id="529505.SAMN05421761_11692"/>
<protein>
    <submittedName>
        <fullName evidence="1">Uncharacterized protein</fullName>
    </submittedName>
</protein>
<proteinExistence type="predicted"/>
<keyword evidence="2" id="KW-1185">Reference proteome</keyword>
<organism evidence="1 2">
    <name type="scientific">Belliella pelovolcani</name>
    <dbReference type="NCBI Taxonomy" id="529505"/>
    <lineage>
        <taxon>Bacteria</taxon>
        <taxon>Pseudomonadati</taxon>
        <taxon>Bacteroidota</taxon>
        <taxon>Cytophagia</taxon>
        <taxon>Cytophagales</taxon>
        <taxon>Cyclobacteriaceae</taxon>
        <taxon>Belliella</taxon>
    </lineage>
</organism>
<dbReference type="EMBL" id="FTOP01000016">
    <property type="protein sequence ID" value="SIT10429.1"/>
    <property type="molecule type" value="Genomic_DNA"/>
</dbReference>
<reference evidence="2" key="1">
    <citation type="submission" date="2017-01" db="EMBL/GenBank/DDBJ databases">
        <authorList>
            <person name="Varghese N."/>
            <person name="Submissions S."/>
        </authorList>
    </citation>
    <scope>NUCLEOTIDE SEQUENCE [LARGE SCALE GENOMIC DNA]</scope>
    <source>
        <strain evidence="2">DSM 46698</strain>
    </source>
</reference>
<dbReference type="Proteomes" id="UP000186026">
    <property type="component" value="Unassembled WGS sequence"/>
</dbReference>
<evidence type="ECO:0000313" key="1">
    <source>
        <dbReference type="EMBL" id="SIT10429.1"/>
    </source>
</evidence>
<accession>A0A1N7PJ70</accession>
<name>A0A1N7PJ70_9BACT</name>
<dbReference type="RefSeq" id="WP_076502687.1">
    <property type="nucleotide sequence ID" value="NZ_FTOP01000016.1"/>
</dbReference>
<dbReference type="InterPro" id="IPR045788">
    <property type="entry name" value="MobC_2"/>
</dbReference>
<sequence length="115" mass="13170">MTTNKNTIKGYPRRIESRISETKFQELLTLLSKSQNQTMSSLIRDILSKRKVTITTYDRSLDFVLEELSQIHQQINAIGVNVNAYSDQIDPLSALQIDPPELSSFLVRNSRLTSR</sequence>
<dbReference type="AlphaFoldDB" id="A0A1N7PJ70"/>
<gene>
    <name evidence="1" type="ORF">SAMN05421761_11692</name>
</gene>
<dbReference type="OrthoDB" id="678846at2"/>
<dbReference type="Pfam" id="PF19514">
    <property type="entry name" value="MobC_2"/>
    <property type="match status" value="1"/>
</dbReference>